<dbReference type="AlphaFoldDB" id="A0A9Q0KTM5"/>
<name>A0A9Q0KTM5_9MAGN</name>
<evidence type="ECO:0000256" key="1">
    <source>
        <dbReference type="SAM" id="MobiDB-lite"/>
    </source>
</evidence>
<protein>
    <submittedName>
        <fullName evidence="2">Uncharacterized protein</fullName>
    </submittedName>
</protein>
<sequence length="120" mass="13714">MSILGAQAPTAAEAEEGLGSRKSSSFRQPTRVNDIRDMVFYVENETLLKGTHNKQKRAKKMHFSIKERRLMGVKELTRRDSSDPFDASVPSKKEQIFVFLNCSSPLITREVEDVKWLILD</sequence>
<evidence type="ECO:0000313" key="2">
    <source>
        <dbReference type="EMBL" id="KAJ4976481.1"/>
    </source>
</evidence>
<reference evidence="2" key="1">
    <citation type="journal article" date="2023" name="Plant J.">
        <title>The genome of the king protea, Protea cynaroides.</title>
        <authorList>
            <person name="Chang J."/>
            <person name="Duong T.A."/>
            <person name="Schoeman C."/>
            <person name="Ma X."/>
            <person name="Roodt D."/>
            <person name="Barker N."/>
            <person name="Li Z."/>
            <person name="Van de Peer Y."/>
            <person name="Mizrachi E."/>
        </authorList>
    </citation>
    <scope>NUCLEOTIDE SEQUENCE</scope>
    <source>
        <tissue evidence="2">Young leaves</tissue>
    </source>
</reference>
<evidence type="ECO:0000313" key="3">
    <source>
        <dbReference type="Proteomes" id="UP001141806"/>
    </source>
</evidence>
<dbReference type="Proteomes" id="UP001141806">
    <property type="component" value="Unassembled WGS sequence"/>
</dbReference>
<accession>A0A9Q0KTM5</accession>
<feature type="region of interest" description="Disordered" evidence="1">
    <location>
        <begin position="1"/>
        <end position="30"/>
    </location>
</feature>
<proteinExistence type="predicted"/>
<keyword evidence="3" id="KW-1185">Reference proteome</keyword>
<organism evidence="2 3">
    <name type="scientific">Protea cynaroides</name>
    <dbReference type="NCBI Taxonomy" id="273540"/>
    <lineage>
        <taxon>Eukaryota</taxon>
        <taxon>Viridiplantae</taxon>
        <taxon>Streptophyta</taxon>
        <taxon>Embryophyta</taxon>
        <taxon>Tracheophyta</taxon>
        <taxon>Spermatophyta</taxon>
        <taxon>Magnoliopsida</taxon>
        <taxon>Proteales</taxon>
        <taxon>Proteaceae</taxon>
        <taxon>Protea</taxon>
    </lineage>
</organism>
<gene>
    <name evidence="2" type="ORF">NE237_001587</name>
</gene>
<feature type="compositionally biased region" description="Polar residues" evidence="1">
    <location>
        <begin position="21"/>
        <end position="30"/>
    </location>
</feature>
<dbReference type="EMBL" id="JAMYWD010000003">
    <property type="protein sequence ID" value="KAJ4976481.1"/>
    <property type="molecule type" value="Genomic_DNA"/>
</dbReference>
<comment type="caution">
    <text evidence="2">The sequence shown here is derived from an EMBL/GenBank/DDBJ whole genome shotgun (WGS) entry which is preliminary data.</text>
</comment>